<dbReference type="PANTHER" id="PTHR20859">
    <property type="entry name" value="INTERFERON/INTERLEUKIN RECEPTOR"/>
    <property type="match status" value="1"/>
</dbReference>
<accession>A0AAD1QZ49</accession>
<dbReference type="AlphaFoldDB" id="A0AAD1QZ49"/>
<feature type="compositionally biased region" description="Polar residues" evidence="1">
    <location>
        <begin position="315"/>
        <end position="329"/>
    </location>
</feature>
<evidence type="ECO:0000313" key="6">
    <source>
        <dbReference type="EMBL" id="CAH2219256.1"/>
    </source>
</evidence>
<evidence type="ECO:0000259" key="4">
    <source>
        <dbReference type="Pfam" id="PF01108"/>
    </source>
</evidence>
<protein>
    <submittedName>
        <fullName evidence="6">Interleukin-10 receptor subunit beta</fullName>
    </submittedName>
</protein>
<dbReference type="Gene3D" id="2.60.40.10">
    <property type="entry name" value="Immunoglobulins"/>
    <property type="match status" value="2"/>
</dbReference>
<evidence type="ECO:0000256" key="2">
    <source>
        <dbReference type="SAM" id="Phobius"/>
    </source>
</evidence>
<evidence type="ECO:0000313" key="7">
    <source>
        <dbReference type="Proteomes" id="UP001295444"/>
    </source>
</evidence>
<keyword evidence="2" id="KW-0812">Transmembrane</keyword>
<feature type="signal peptide" evidence="3">
    <location>
        <begin position="1"/>
        <end position="19"/>
    </location>
</feature>
<dbReference type="GO" id="GO:0004896">
    <property type="term" value="F:cytokine receptor activity"/>
    <property type="evidence" value="ECO:0007669"/>
    <property type="project" value="TreeGrafter"/>
</dbReference>
<feature type="domain" description="Interferon/interleukin receptor" evidence="5">
    <location>
        <begin position="113"/>
        <end position="214"/>
    </location>
</feature>
<sequence>MAIRCVILILSFVFFPAFGKVPKPINVTVESLNFKNILRWSMPDTGENVKYTYTMEYSLYFLEPEDFRTVCITNTPECDFSLVTYESKLRVRAALYANVSDWANITFDPYKQTILGPPAVKVTPRAGTLDVSFWGPNEESDGSSVKDKYGYLLYRLVYWKENTNSDGKIIETSQNYETLPGLETWTTYCVKVQVYAKEFDNLGQFSPVICQETTDDGKIPVWMLVLAFLLPMFLVIAVVSSLFYLGHYVYQQARFVYFPSYSFPQHLKEFLNKPFHSTLHLPQQPTEEGGESCEALMFVSEETEYQTDKVKEKQPQTSNGLKTSSGLETSNGSICTPSYVTVRTSVSL</sequence>
<dbReference type="Pfam" id="PF01108">
    <property type="entry name" value="Tissue_fac"/>
    <property type="match status" value="1"/>
</dbReference>
<reference evidence="6" key="1">
    <citation type="submission" date="2022-03" db="EMBL/GenBank/DDBJ databases">
        <authorList>
            <person name="Alioto T."/>
            <person name="Alioto T."/>
            <person name="Gomez Garrido J."/>
        </authorList>
    </citation>
    <scope>NUCLEOTIDE SEQUENCE</scope>
</reference>
<dbReference type="InterPro" id="IPR036116">
    <property type="entry name" value="FN3_sf"/>
</dbReference>
<dbReference type="EMBL" id="OW240912">
    <property type="protein sequence ID" value="CAH2219256.1"/>
    <property type="molecule type" value="Genomic_DNA"/>
</dbReference>
<feature type="transmembrane region" description="Helical" evidence="2">
    <location>
        <begin position="221"/>
        <end position="245"/>
    </location>
</feature>
<dbReference type="SUPFAM" id="SSF49265">
    <property type="entry name" value="Fibronectin type III"/>
    <property type="match status" value="2"/>
</dbReference>
<dbReference type="Proteomes" id="UP001295444">
    <property type="component" value="Chromosome 01"/>
</dbReference>
<dbReference type="GO" id="GO:0005886">
    <property type="term" value="C:plasma membrane"/>
    <property type="evidence" value="ECO:0007669"/>
    <property type="project" value="TreeGrafter"/>
</dbReference>
<organism evidence="6 7">
    <name type="scientific">Pelobates cultripes</name>
    <name type="common">Western spadefoot toad</name>
    <dbReference type="NCBI Taxonomy" id="61616"/>
    <lineage>
        <taxon>Eukaryota</taxon>
        <taxon>Metazoa</taxon>
        <taxon>Chordata</taxon>
        <taxon>Craniata</taxon>
        <taxon>Vertebrata</taxon>
        <taxon>Euteleostomi</taxon>
        <taxon>Amphibia</taxon>
        <taxon>Batrachia</taxon>
        <taxon>Anura</taxon>
        <taxon>Pelobatoidea</taxon>
        <taxon>Pelobatidae</taxon>
        <taxon>Pelobates</taxon>
    </lineage>
</organism>
<keyword evidence="3" id="KW-0732">Signal</keyword>
<evidence type="ECO:0000256" key="3">
    <source>
        <dbReference type="SAM" id="SignalP"/>
    </source>
</evidence>
<gene>
    <name evidence="6" type="ORF">PECUL_23A006704</name>
</gene>
<dbReference type="PANTHER" id="PTHR20859:SF46">
    <property type="entry name" value="INTERFERON GAMMA RECEPTOR 2"/>
    <property type="match status" value="1"/>
</dbReference>
<dbReference type="Pfam" id="PF09294">
    <property type="entry name" value="Interfer-bind"/>
    <property type="match status" value="1"/>
</dbReference>
<feature type="chain" id="PRO_5042152051" evidence="3">
    <location>
        <begin position="20"/>
        <end position="348"/>
    </location>
</feature>
<dbReference type="InterPro" id="IPR050650">
    <property type="entry name" value="Type-II_Cytokine-TF_Rcpt"/>
</dbReference>
<keyword evidence="2" id="KW-0472">Membrane</keyword>
<feature type="domain" description="Fibronectin type-III" evidence="4">
    <location>
        <begin position="4"/>
        <end position="102"/>
    </location>
</feature>
<keyword evidence="6" id="KW-0675">Receptor</keyword>
<evidence type="ECO:0000256" key="1">
    <source>
        <dbReference type="SAM" id="MobiDB-lite"/>
    </source>
</evidence>
<dbReference type="InterPro" id="IPR013783">
    <property type="entry name" value="Ig-like_fold"/>
</dbReference>
<name>A0AAD1QZ49_PELCU</name>
<feature type="region of interest" description="Disordered" evidence="1">
    <location>
        <begin position="305"/>
        <end position="329"/>
    </location>
</feature>
<keyword evidence="7" id="KW-1185">Reference proteome</keyword>
<proteinExistence type="predicted"/>
<dbReference type="InterPro" id="IPR015373">
    <property type="entry name" value="Interferon/interleukin_rcp_dom"/>
</dbReference>
<keyword evidence="2" id="KW-1133">Transmembrane helix</keyword>
<evidence type="ECO:0000259" key="5">
    <source>
        <dbReference type="Pfam" id="PF09294"/>
    </source>
</evidence>
<dbReference type="InterPro" id="IPR003961">
    <property type="entry name" value="FN3_dom"/>
</dbReference>